<evidence type="ECO:0000313" key="3">
    <source>
        <dbReference type="Proteomes" id="UP000030665"/>
    </source>
</evidence>
<evidence type="ECO:0000313" key="2">
    <source>
        <dbReference type="EMBL" id="CDW59638.1"/>
    </source>
</evidence>
<organism evidence="2 3">
    <name type="scientific">Trichuris trichiura</name>
    <name type="common">Whipworm</name>
    <name type="synonym">Trichocephalus trichiurus</name>
    <dbReference type="NCBI Taxonomy" id="36087"/>
    <lineage>
        <taxon>Eukaryota</taxon>
        <taxon>Metazoa</taxon>
        <taxon>Ecdysozoa</taxon>
        <taxon>Nematoda</taxon>
        <taxon>Enoplea</taxon>
        <taxon>Dorylaimia</taxon>
        <taxon>Trichinellida</taxon>
        <taxon>Trichuridae</taxon>
        <taxon>Trichuris</taxon>
    </lineage>
</organism>
<feature type="compositionally biased region" description="Basic residues" evidence="1">
    <location>
        <begin position="1"/>
        <end position="10"/>
    </location>
</feature>
<accession>A0A077ZJ57</accession>
<dbReference type="Proteomes" id="UP000030665">
    <property type="component" value="Unassembled WGS sequence"/>
</dbReference>
<dbReference type="EMBL" id="HG806664">
    <property type="protein sequence ID" value="CDW59638.1"/>
    <property type="molecule type" value="Genomic_DNA"/>
</dbReference>
<reference evidence="2" key="2">
    <citation type="submission" date="2014-03" db="EMBL/GenBank/DDBJ databases">
        <title>The whipworm genome and dual-species transcriptomics of an intimate host-pathogen interaction.</title>
        <authorList>
            <person name="Foth B.J."/>
            <person name="Tsai I.J."/>
            <person name="Reid A.J."/>
            <person name="Bancroft A.J."/>
            <person name="Nichol S."/>
            <person name="Tracey A."/>
            <person name="Holroyd N."/>
            <person name="Cotton J.A."/>
            <person name="Stanley E.J."/>
            <person name="Zarowiecki M."/>
            <person name="Liu J.Z."/>
            <person name="Huckvale T."/>
            <person name="Cooper P.J."/>
            <person name="Grencis R.K."/>
            <person name="Berriman M."/>
        </authorList>
    </citation>
    <scope>NUCLEOTIDE SEQUENCE [LARGE SCALE GENOMIC DNA]</scope>
</reference>
<protein>
    <submittedName>
        <fullName evidence="2">Uncharacterized protein</fullName>
    </submittedName>
</protein>
<dbReference type="AlphaFoldDB" id="A0A077ZJ57"/>
<feature type="compositionally biased region" description="Basic and acidic residues" evidence="1">
    <location>
        <begin position="69"/>
        <end position="84"/>
    </location>
</feature>
<feature type="region of interest" description="Disordered" evidence="1">
    <location>
        <begin position="51"/>
        <end position="96"/>
    </location>
</feature>
<name>A0A077ZJ57_TRITR</name>
<feature type="region of interest" description="Disordered" evidence="1">
    <location>
        <begin position="1"/>
        <end position="20"/>
    </location>
</feature>
<keyword evidence="3" id="KW-1185">Reference proteome</keyword>
<evidence type="ECO:0000256" key="1">
    <source>
        <dbReference type="SAM" id="MobiDB-lite"/>
    </source>
</evidence>
<sequence>MSIRRGIRRSRSGEDGSGMDMSALTSLIEERIQAAVAPFASAVAELTQEVRKRSVSQQQRINGSEEGDDSRRAEEKCMPNRAADDLSWIEGSDTSS</sequence>
<gene>
    <name evidence="2" type="ORF">TTRE_0000797601</name>
</gene>
<proteinExistence type="predicted"/>
<reference evidence="2" key="1">
    <citation type="submission" date="2014-01" db="EMBL/GenBank/DDBJ databases">
        <authorList>
            <person name="Aslett M."/>
        </authorList>
    </citation>
    <scope>NUCLEOTIDE SEQUENCE</scope>
</reference>